<feature type="compositionally biased region" description="Low complexity" evidence="1">
    <location>
        <begin position="324"/>
        <end position="341"/>
    </location>
</feature>
<dbReference type="AlphaFoldDB" id="A0A2A2KDN5"/>
<feature type="compositionally biased region" description="Basic and acidic residues" evidence="1">
    <location>
        <begin position="288"/>
        <end position="310"/>
    </location>
</feature>
<dbReference type="Pfam" id="PF02213">
    <property type="entry name" value="GYF"/>
    <property type="match status" value="1"/>
</dbReference>
<feature type="region of interest" description="Disordered" evidence="1">
    <location>
        <begin position="717"/>
        <end position="958"/>
    </location>
</feature>
<protein>
    <recommendedName>
        <fullName evidence="2">GYF domain-containing protein</fullName>
    </recommendedName>
</protein>
<feature type="compositionally biased region" description="Low complexity" evidence="1">
    <location>
        <begin position="815"/>
        <end position="826"/>
    </location>
</feature>
<evidence type="ECO:0000256" key="1">
    <source>
        <dbReference type="SAM" id="MobiDB-lite"/>
    </source>
</evidence>
<organism evidence="3 4">
    <name type="scientific">Diploscapter pachys</name>
    <dbReference type="NCBI Taxonomy" id="2018661"/>
    <lineage>
        <taxon>Eukaryota</taxon>
        <taxon>Metazoa</taxon>
        <taxon>Ecdysozoa</taxon>
        <taxon>Nematoda</taxon>
        <taxon>Chromadorea</taxon>
        <taxon>Rhabditida</taxon>
        <taxon>Rhabditina</taxon>
        <taxon>Rhabditomorpha</taxon>
        <taxon>Rhabditoidea</taxon>
        <taxon>Rhabditidae</taxon>
        <taxon>Diploscapter</taxon>
    </lineage>
</organism>
<dbReference type="PROSITE" id="PS50829">
    <property type="entry name" value="GYF"/>
    <property type="match status" value="1"/>
</dbReference>
<feature type="compositionally biased region" description="Basic and acidic residues" evidence="1">
    <location>
        <begin position="684"/>
        <end position="702"/>
    </location>
</feature>
<dbReference type="SUPFAM" id="SSF55277">
    <property type="entry name" value="GYF domain"/>
    <property type="match status" value="1"/>
</dbReference>
<dbReference type="InterPro" id="IPR051640">
    <property type="entry name" value="GRB10-interact_GYF"/>
</dbReference>
<feature type="compositionally biased region" description="Polar residues" evidence="1">
    <location>
        <begin position="909"/>
        <end position="918"/>
    </location>
</feature>
<feature type="compositionally biased region" description="Pro residues" evidence="1">
    <location>
        <begin position="389"/>
        <end position="399"/>
    </location>
</feature>
<sequence>MVSVMFLKILDFSSQFFKNTQIFKMSTGSASAATTGEHNGQPQNSFQPSWLRSTYNAGSVSSPRGSVNDEDNQLISDPIFLQHRYGREDLLALVPRASQPPGGLQACPYFIDRPQCPIVTTPLTDLEQTTKNINSSKAMSLLKTVGGAGGQLSGGVGVERGNMYGADRAGMSRGGGVSGSPGNSGGWQPVKSSSWGTNRSGTNSDRGSSGLGAIGSGRGGTRGGYKYGGGPANVGSSPRTTGEHLNGGDEQQGYNRFSYRGRGASFAARGASATTNSTFNTRAQALYDAKDIGKDRPRNRLRSTSDENHEPSTLGNASPPVHKPGGQPTTTTQPPAPSTSTNAWGIGAKNANTSPVKTDPSASSSSFMNVSSPAPSMPAHAPVQSRSMSPPPQPKPQPPKEINFYYLDPSNKEQGPFSKDRMYQWYIGGYFTQDLRVRREEESEFRPLSDLILLNGLKTLFDFAEPASPAAAPAAPAAPVASRSLSPTVLPGGANQASIFAQGNPQTGQQTPIFSGLSAGAESLASATAHSPQALAAYLNTGNWGDLAPRSGAIFGHPTNYDATVMERQRLVQEQARIEEERRAKEEMQKMLELREAELREKERLVKQQQEEMERKEREMQMELERKKRELEEQQQRIEEERRRTLEEARKREEEAAAAERRERQRQIAEAAKRKVEEEEEEEEKRRNEAAELAAEEERERLIHEAEMAAEIIRKKQLAAQQETQRRAAEAAALAAAETEKEREKERKRQQDKARREKEQREKPPFVLEEAFQPAQKPKILVPSAQTATSMSSVSDEDAWQTVGGNSKKNDKQAKVAPWAKVVAVQPEKRVGDKSLKEIQEEEERQIRAEVTERERMRKEEEEMQRALKESLSFASVASSRQQQSSGPVWGKQPSGGSSKWGAIGSEKSVLSSTNSNPLLDGPSLQASVKKPTTTQVAAAPAPAQKPSVKSAKKSVSEEKKREEDQLIAWFTVRFKKLYTGNDSIELDVFVQFLTGVENPSDVEDYIITYTGDTKEAKQFVKDFLQKRIDMRHKNKEDKDDLSSALVAPATGQANAQGGGGGGKKKKPKASKTVIDTSLLNFRGTAASNRVNQGEIETIPPASSSRR</sequence>
<feature type="compositionally biased region" description="Gly residues" evidence="1">
    <location>
        <begin position="209"/>
        <end position="232"/>
    </location>
</feature>
<dbReference type="OrthoDB" id="48509at2759"/>
<comment type="caution">
    <text evidence="3">The sequence shown here is derived from an EMBL/GenBank/DDBJ whole genome shotgun (WGS) entry which is preliminary data.</text>
</comment>
<dbReference type="SMART" id="SM00444">
    <property type="entry name" value="GYF"/>
    <property type="match status" value="1"/>
</dbReference>
<feature type="compositionally biased region" description="Polar residues" evidence="1">
    <location>
        <begin position="1074"/>
        <end position="1092"/>
    </location>
</feature>
<dbReference type="GO" id="GO:0005829">
    <property type="term" value="C:cytosol"/>
    <property type="evidence" value="ECO:0007669"/>
    <property type="project" value="TreeGrafter"/>
</dbReference>
<gene>
    <name evidence="3" type="ORF">WR25_10031</name>
</gene>
<feature type="compositionally biased region" description="Polar residues" evidence="1">
    <location>
        <begin position="784"/>
        <end position="794"/>
    </location>
</feature>
<proteinExistence type="predicted"/>
<dbReference type="Proteomes" id="UP000218231">
    <property type="component" value="Unassembled WGS sequence"/>
</dbReference>
<dbReference type="PANTHER" id="PTHR14445">
    <property type="entry name" value="GRB10 INTERACTING GYF PROTEIN"/>
    <property type="match status" value="1"/>
</dbReference>
<keyword evidence="4" id="KW-1185">Reference proteome</keyword>
<dbReference type="InterPro" id="IPR035445">
    <property type="entry name" value="GYF-like_dom_sf"/>
</dbReference>
<feature type="compositionally biased region" description="Basic and acidic residues" evidence="1">
    <location>
        <begin position="827"/>
        <end position="869"/>
    </location>
</feature>
<feature type="region of interest" description="Disordered" evidence="1">
    <location>
        <begin position="288"/>
        <end position="401"/>
    </location>
</feature>
<feature type="region of interest" description="Disordered" evidence="1">
    <location>
        <begin position="1052"/>
        <end position="1107"/>
    </location>
</feature>
<evidence type="ECO:0000259" key="2">
    <source>
        <dbReference type="PROSITE" id="PS50829"/>
    </source>
</evidence>
<feature type="compositionally biased region" description="Basic and acidic residues" evidence="1">
    <location>
        <begin position="738"/>
        <end position="764"/>
    </location>
</feature>
<accession>A0A2A2KDN5</accession>
<feature type="compositionally biased region" description="Low complexity" evidence="1">
    <location>
        <begin position="873"/>
        <end position="886"/>
    </location>
</feature>
<name>A0A2A2KDN5_9BILA</name>
<feature type="compositionally biased region" description="Low complexity" evidence="1">
    <location>
        <begin position="929"/>
        <end position="950"/>
    </location>
</feature>
<evidence type="ECO:0000313" key="4">
    <source>
        <dbReference type="Proteomes" id="UP000218231"/>
    </source>
</evidence>
<evidence type="ECO:0000313" key="3">
    <source>
        <dbReference type="EMBL" id="PAV72055.1"/>
    </source>
</evidence>
<feature type="compositionally biased region" description="Basic and acidic residues" evidence="1">
    <location>
        <begin position="610"/>
        <end position="677"/>
    </location>
</feature>
<dbReference type="STRING" id="2018661.A0A2A2KDN5"/>
<feature type="domain" description="GYF" evidence="2">
    <location>
        <begin position="401"/>
        <end position="449"/>
    </location>
</feature>
<dbReference type="CDD" id="cd00072">
    <property type="entry name" value="GYF"/>
    <property type="match status" value="1"/>
</dbReference>
<feature type="compositionally biased region" description="Gly residues" evidence="1">
    <location>
        <begin position="172"/>
        <end position="185"/>
    </location>
</feature>
<dbReference type="EMBL" id="LIAE01008856">
    <property type="protein sequence ID" value="PAV72055.1"/>
    <property type="molecule type" value="Genomic_DNA"/>
</dbReference>
<feature type="region of interest" description="Disordered" evidence="1">
    <location>
        <begin position="610"/>
        <end position="702"/>
    </location>
</feature>
<dbReference type="PANTHER" id="PTHR14445:SF36">
    <property type="entry name" value="FI03272P-RELATED"/>
    <property type="match status" value="1"/>
</dbReference>
<dbReference type="Gene3D" id="3.30.1490.40">
    <property type="match status" value="1"/>
</dbReference>
<feature type="compositionally biased region" description="Low complexity" evidence="1">
    <location>
        <begin position="360"/>
        <end position="382"/>
    </location>
</feature>
<dbReference type="InterPro" id="IPR003169">
    <property type="entry name" value="GYF"/>
</dbReference>
<feature type="compositionally biased region" description="Polar residues" evidence="1">
    <location>
        <begin position="190"/>
        <end position="205"/>
    </location>
</feature>
<feature type="region of interest" description="Disordered" evidence="1">
    <location>
        <begin position="167"/>
        <end position="256"/>
    </location>
</feature>
<reference evidence="3 4" key="1">
    <citation type="journal article" date="2017" name="Curr. Biol.">
        <title>Genome architecture and evolution of a unichromosomal asexual nematode.</title>
        <authorList>
            <person name="Fradin H."/>
            <person name="Zegar C."/>
            <person name="Gutwein M."/>
            <person name="Lucas J."/>
            <person name="Kovtun M."/>
            <person name="Corcoran D."/>
            <person name="Baugh L.R."/>
            <person name="Kiontke K."/>
            <person name="Gunsalus K."/>
            <person name="Fitch D.H."/>
            <person name="Piano F."/>
        </authorList>
    </citation>
    <scope>NUCLEOTIDE SEQUENCE [LARGE SCALE GENOMIC DNA]</scope>
    <source>
        <strain evidence="3">PF1309</strain>
    </source>
</reference>